<evidence type="ECO:0000256" key="2">
    <source>
        <dbReference type="SAM" id="SignalP"/>
    </source>
</evidence>
<feature type="chain" id="PRO_5044718393" evidence="2">
    <location>
        <begin position="20"/>
        <end position="331"/>
    </location>
</feature>
<reference evidence="4 6" key="2">
    <citation type="submission" date="2018-07" db="EMBL/GenBank/DDBJ databases">
        <title>Complete genome of the Arcobacter bivalviorum type strain LMG 26154.</title>
        <authorList>
            <person name="Miller W.G."/>
            <person name="Yee E."/>
            <person name="Bono J.L."/>
        </authorList>
    </citation>
    <scope>NUCLEOTIDE SEQUENCE [LARGE SCALE GENOMIC DNA]</scope>
    <source>
        <strain evidence="4 6">LMG 26154</strain>
    </source>
</reference>
<dbReference type="KEGG" id="hbv:ABIV_1840"/>
<dbReference type="EMBL" id="CP031217">
    <property type="protein sequence ID" value="AXH12829.1"/>
    <property type="molecule type" value="Genomic_DNA"/>
</dbReference>
<dbReference type="NCBIfam" id="TIGR01730">
    <property type="entry name" value="RND_mfp"/>
    <property type="match status" value="1"/>
</dbReference>
<protein>
    <submittedName>
        <fullName evidence="4">RND family efflux system, membrane fusion protein</fullName>
    </submittedName>
</protein>
<dbReference type="AlphaFoldDB" id="A0AAX2A4G3"/>
<gene>
    <name evidence="4" type="ORF">ABIV_1840</name>
    <name evidence="5" type="ORF">CRV05_12270</name>
</gene>
<feature type="signal peptide" evidence="2">
    <location>
        <begin position="1"/>
        <end position="19"/>
    </location>
</feature>
<feature type="domain" description="CzcB-like barrel-sandwich hybrid" evidence="3">
    <location>
        <begin position="52"/>
        <end position="175"/>
    </location>
</feature>
<name>A0AAX2A4G3_9BACT</name>
<sequence length="331" mass="36377">MIKKLLSLTIFSASLFAMGGPSLVETSKIVKSEVNPLQEFVGTIKFDKKSVLAAQNSGVVKAINFEVGDKVKKNKTLVQIDADILNAQVESARANATTTKKDYERYTKLLEQKSISQKEFDDVKLKYITAKSTLKELEIQAIKKQIKAPYNAVVVERHIDLGEWVNAGTPLLTVVNTSKVEITFNIPLSVVNGLKKDDVYEVTVANSSLKARLLAAIPAGDKVTRTFPVKFKADIKDEFVFDGQEAKVSLSKNGKTEALVVPRDAVIKRFGQNVVFTVTDKMTAYMTPVQIVGYLGDKIAIAAEGLHEGMDVVKKGNERVFPDSPVKVLNK</sequence>
<comment type="similarity">
    <text evidence="1">Belongs to the membrane fusion protein (MFP) (TC 8.A.1) family.</text>
</comment>
<evidence type="ECO:0000313" key="4">
    <source>
        <dbReference type="EMBL" id="AXH12829.1"/>
    </source>
</evidence>
<dbReference type="GO" id="GO:0015562">
    <property type="term" value="F:efflux transmembrane transporter activity"/>
    <property type="evidence" value="ECO:0007669"/>
    <property type="project" value="TreeGrafter"/>
</dbReference>
<dbReference type="InterPro" id="IPR006143">
    <property type="entry name" value="RND_pump_MFP"/>
</dbReference>
<keyword evidence="2" id="KW-0732">Signal</keyword>
<organism evidence="5 7">
    <name type="scientific">Halarcobacter bivalviorum</name>
    <dbReference type="NCBI Taxonomy" id="663364"/>
    <lineage>
        <taxon>Bacteria</taxon>
        <taxon>Pseudomonadati</taxon>
        <taxon>Campylobacterota</taxon>
        <taxon>Epsilonproteobacteria</taxon>
        <taxon>Campylobacterales</taxon>
        <taxon>Arcobacteraceae</taxon>
        <taxon>Halarcobacter</taxon>
    </lineage>
</organism>
<dbReference type="Gene3D" id="1.10.287.470">
    <property type="entry name" value="Helix hairpin bin"/>
    <property type="match status" value="1"/>
</dbReference>
<dbReference type="EMBL" id="PDKM01000008">
    <property type="protein sequence ID" value="RXK09047.1"/>
    <property type="molecule type" value="Genomic_DNA"/>
</dbReference>
<evidence type="ECO:0000313" key="7">
    <source>
        <dbReference type="Proteomes" id="UP000289193"/>
    </source>
</evidence>
<dbReference type="InterPro" id="IPR058647">
    <property type="entry name" value="BSH_CzcB-like"/>
</dbReference>
<dbReference type="Proteomes" id="UP000253850">
    <property type="component" value="Chromosome"/>
</dbReference>
<accession>A0AAX2A4G3</accession>
<evidence type="ECO:0000313" key="6">
    <source>
        <dbReference type="Proteomes" id="UP000253850"/>
    </source>
</evidence>
<dbReference type="PANTHER" id="PTHR30469">
    <property type="entry name" value="MULTIDRUG RESISTANCE PROTEIN MDTA"/>
    <property type="match status" value="1"/>
</dbReference>
<dbReference type="Gene3D" id="2.40.50.100">
    <property type="match status" value="1"/>
</dbReference>
<evidence type="ECO:0000313" key="5">
    <source>
        <dbReference type="EMBL" id="RXK09047.1"/>
    </source>
</evidence>
<dbReference type="Gene3D" id="2.40.420.20">
    <property type="match status" value="1"/>
</dbReference>
<dbReference type="SUPFAM" id="SSF111369">
    <property type="entry name" value="HlyD-like secretion proteins"/>
    <property type="match status" value="1"/>
</dbReference>
<keyword evidence="7" id="KW-1185">Reference proteome</keyword>
<dbReference type="Pfam" id="PF25973">
    <property type="entry name" value="BSH_CzcB"/>
    <property type="match status" value="1"/>
</dbReference>
<reference evidence="5 7" key="1">
    <citation type="submission" date="2017-10" db="EMBL/GenBank/DDBJ databases">
        <title>Genomics of the genus Arcobacter.</title>
        <authorList>
            <person name="Perez-Cataluna A."/>
            <person name="Figueras M.J."/>
        </authorList>
    </citation>
    <scope>NUCLEOTIDE SEQUENCE [LARGE SCALE GENOMIC DNA]</scope>
    <source>
        <strain evidence="5 7">CECT 7835</strain>
    </source>
</reference>
<evidence type="ECO:0000256" key="1">
    <source>
        <dbReference type="ARBA" id="ARBA00009477"/>
    </source>
</evidence>
<evidence type="ECO:0000259" key="3">
    <source>
        <dbReference type="Pfam" id="PF25973"/>
    </source>
</evidence>
<dbReference type="RefSeq" id="WP_114839645.1">
    <property type="nucleotide sequence ID" value="NZ_CP031217.1"/>
</dbReference>
<dbReference type="Proteomes" id="UP000289193">
    <property type="component" value="Unassembled WGS sequence"/>
</dbReference>
<dbReference type="GO" id="GO:1990281">
    <property type="term" value="C:efflux pump complex"/>
    <property type="evidence" value="ECO:0007669"/>
    <property type="project" value="TreeGrafter"/>
</dbReference>
<proteinExistence type="inferred from homology"/>
<dbReference type="PANTHER" id="PTHR30469:SF15">
    <property type="entry name" value="HLYD FAMILY OF SECRETION PROTEINS"/>
    <property type="match status" value="1"/>
</dbReference>